<evidence type="ECO:0000313" key="13">
    <source>
        <dbReference type="EMBL" id="KAL0348928.1"/>
    </source>
</evidence>
<dbReference type="AlphaFoldDB" id="A0AAW2P089"/>
<evidence type="ECO:0000256" key="11">
    <source>
        <dbReference type="PIRSR" id="PIRSR602401-1"/>
    </source>
</evidence>
<comment type="cofactor">
    <cofactor evidence="11">
        <name>heme</name>
        <dbReference type="ChEBI" id="CHEBI:30413"/>
    </cofactor>
</comment>
<dbReference type="EMBL" id="JACGWK010000006">
    <property type="protein sequence ID" value="KAL0348928.1"/>
    <property type="molecule type" value="Genomic_DNA"/>
</dbReference>
<dbReference type="PROSITE" id="PS00086">
    <property type="entry name" value="CYTOCHROME_P450"/>
    <property type="match status" value="1"/>
</dbReference>
<evidence type="ECO:0000256" key="2">
    <source>
        <dbReference type="ARBA" id="ARBA00010617"/>
    </source>
</evidence>
<comment type="subcellular location">
    <subcellularLocation>
        <location evidence="1">Membrane</location>
        <topology evidence="1">Single-pass membrane protein</topology>
    </subcellularLocation>
</comment>
<dbReference type="PANTHER" id="PTHR24282">
    <property type="entry name" value="CYTOCHROME P450 FAMILY MEMBER"/>
    <property type="match status" value="1"/>
</dbReference>
<evidence type="ECO:0000256" key="1">
    <source>
        <dbReference type="ARBA" id="ARBA00004167"/>
    </source>
</evidence>
<dbReference type="InterPro" id="IPR002401">
    <property type="entry name" value="Cyt_P450_E_grp-I"/>
</dbReference>
<evidence type="ECO:0000256" key="7">
    <source>
        <dbReference type="ARBA" id="ARBA00023002"/>
    </source>
</evidence>
<accession>A0AAW2P089</accession>
<evidence type="ECO:0000256" key="12">
    <source>
        <dbReference type="RuleBase" id="RU000461"/>
    </source>
</evidence>
<gene>
    <name evidence="13" type="ORF">Sangu_1120600</name>
</gene>
<keyword evidence="6" id="KW-1133">Transmembrane helix</keyword>
<evidence type="ECO:0000256" key="4">
    <source>
        <dbReference type="ARBA" id="ARBA00022692"/>
    </source>
</evidence>
<comment type="caution">
    <text evidence="13">The sequence shown here is derived from an EMBL/GenBank/DDBJ whole genome shotgun (WGS) entry which is preliminary data.</text>
</comment>
<dbReference type="PANTHER" id="PTHR24282:SF273">
    <property type="entry name" value="CYTOCHROME P450 CYP72A219-LIKE"/>
    <property type="match status" value="1"/>
</dbReference>
<dbReference type="GO" id="GO:0016705">
    <property type="term" value="F:oxidoreductase activity, acting on paired donors, with incorporation or reduction of molecular oxygen"/>
    <property type="evidence" value="ECO:0007669"/>
    <property type="project" value="InterPro"/>
</dbReference>
<evidence type="ECO:0000256" key="5">
    <source>
        <dbReference type="ARBA" id="ARBA00022723"/>
    </source>
</evidence>
<keyword evidence="10" id="KW-0472">Membrane</keyword>
<dbReference type="SUPFAM" id="SSF48264">
    <property type="entry name" value="Cytochrome P450"/>
    <property type="match status" value="1"/>
</dbReference>
<dbReference type="GO" id="GO:0020037">
    <property type="term" value="F:heme binding"/>
    <property type="evidence" value="ECO:0007669"/>
    <property type="project" value="InterPro"/>
</dbReference>
<dbReference type="PRINTS" id="PR00385">
    <property type="entry name" value="P450"/>
</dbReference>
<keyword evidence="4" id="KW-0812">Transmembrane</keyword>
<evidence type="ECO:0000256" key="8">
    <source>
        <dbReference type="ARBA" id="ARBA00023004"/>
    </source>
</evidence>
<organism evidence="13">
    <name type="scientific">Sesamum angustifolium</name>
    <dbReference type="NCBI Taxonomy" id="2727405"/>
    <lineage>
        <taxon>Eukaryota</taxon>
        <taxon>Viridiplantae</taxon>
        <taxon>Streptophyta</taxon>
        <taxon>Embryophyta</taxon>
        <taxon>Tracheophyta</taxon>
        <taxon>Spermatophyta</taxon>
        <taxon>Magnoliopsida</taxon>
        <taxon>eudicotyledons</taxon>
        <taxon>Gunneridae</taxon>
        <taxon>Pentapetalae</taxon>
        <taxon>asterids</taxon>
        <taxon>lamiids</taxon>
        <taxon>Lamiales</taxon>
        <taxon>Pedaliaceae</taxon>
        <taxon>Sesamum</taxon>
    </lineage>
</organism>
<dbReference type="GO" id="GO:0016020">
    <property type="term" value="C:membrane"/>
    <property type="evidence" value="ECO:0007669"/>
    <property type="project" value="UniProtKB-SubCell"/>
</dbReference>
<keyword evidence="7 12" id="KW-0560">Oxidoreductase</keyword>
<dbReference type="InterPro" id="IPR050665">
    <property type="entry name" value="Cytochrome_P450_Monooxygen"/>
</dbReference>
<evidence type="ECO:0000256" key="9">
    <source>
        <dbReference type="ARBA" id="ARBA00023033"/>
    </source>
</evidence>
<reference evidence="13" key="1">
    <citation type="submission" date="2020-06" db="EMBL/GenBank/DDBJ databases">
        <authorList>
            <person name="Li T."/>
            <person name="Hu X."/>
            <person name="Zhang T."/>
            <person name="Song X."/>
            <person name="Zhang H."/>
            <person name="Dai N."/>
            <person name="Sheng W."/>
            <person name="Hou X."/>
            <person name="Wei L."/>
        </authorList>
    </citation>
    <scope>NUCLEOTIDE SEQUENCE</scope>
    <source>
        <strain evidence="13">G01</strain>
        <tissue evidence="13">Leaf</tissue>
    </source>
</reference>
<evidence type="ECO:0000256" key="3">
    <source>
        <dbReference type="ARBA" id="ARBA00022617"/>
    </source>
</evidence>
<dbReference type="GO" id="GO:0004497">
    <property type="term" value="F:monooxygenase activity"/>
    <property type="evidence" value="ECO:0007669"/>
    <property type="project" value="UniProtKB-KW"/>
</dbReference>
<dbReference type="Pfam" id="PF00067">
    <property type="entry name" value="p450"/>
    <property type="match status" value="1"/>
</dbReference>
<protein>
    <submittedName>
        <fullName evidence="13">Cytochrome</fullName>
    </submittedName>
</protein>
<dbReference type="InterPro" id="IPR017972">
    <property type="entry name" value="Cyt_P450_CS"/>
</dbReference>
<dbReference type="InterPro" id="IPR036396">
    <property type="entry name" value="Cyt_P450_sf"/>
</dbReference>
<keyword evidence="9 12" id="KW-0503">Monooxygenase</keyword>
<dbReference type="GO" id="GO:0005506">
    <property type="term" value="F:iron ion binding"/>
    <property type="evidence" value="ECO:0007669"/>
    <property type="project" value="InterPro"/>
</dbReference>
<dbReference type="PRINTS" id="PR00463">
    <property type="entry name" value="EP450I"/>
</dbReference>
<evidence type="ECO:0000256" key="10">
    <source>
        <dbReference type="ARBA" id="ARBA00023136"/>
    </source>
</evidence>
<keyword evidence="5 11" id="KW-0479">Metal-binding</keyword>
<proteinExistence type="inferred from homology"/>
<comment type="similarity">
    <text evidence="2 12">Belongs to the cytochrome P450 family.</text>
</comment>
<sequence>MNSDHIMIKNHLPSVGTCASGSMEIPGLLLVPAQETGENPEETRPDRQPLQVFLRRCQGNRQNVQGNLLQAHRHHRRHCPSCPAFHYQDLEHIWYSSYNLLSFVWVGPKPVVFIFDLEMMKVILTKYIPFQKSFKASNPIFKRLVGGLIVYEGEQWSKNRKKLNPAFHLDKLKEIVGTMQNQGQETLDEWTRMMPKDGSPLAVDVYPFLKHYTGCVVSWALFSTAPTPIVKRTFAIISELTHISNQAQPFIVPGEQYFLKKYKKANQIEDELTATFTSMAEERLAQRRAGENEGEPDLFDLLVDELEEVDIKDKNGRAAAIHEIIQQCKLFYVAGHETTANLISWTIIMLSNHKEWQIRAREEIFQVLGDKKNITADDIANMKYVNMIVNETLRLFPPAIELTRVVEEETSVGDLVLPKGSMVMMPVLLLHRDPKIWGHDAMEFRPDRFADGVLKAANGHSAFLPFGWGVRTCIGANLASYEAKSFITLFLRNFSFELSPTYAHAPMVTLLLQPQHGVPIVMRKL</sequence>
<keyword evidence="8 11" id="KW-0408">Iron</keyword>
<reference evidence="13" key="2">
    <citation type="journal article" date="2024" name="Plant">
        <title>Genomic evolution and insights into agronomic trait innovations of Sesamum species.</title>
        <authorList>
            <person name="Miao H."/>
            <person name="Wang L."/>
            <person name="Qu L."/>
            <person name="Liu H."/>
            <person name="Sun Y."/>
            <person name="Le M."/>
            <person name="Wang Q."/>
            <person name="Wei S."/>
            <person name="Zheng Y."/>
            <person name="Lin W."/>
            <person name="Duan Y."/>
            <person name="Cao H."/>
            <person name="Xiong S."/>
            <person name="Wang X."/>
            <person name="Wei L."/>
            <person name="Li C."/>
            <person name="Ma Q."/>
            <person name="Ju M."/>
            <person name="Zhao R."/>
            <person name="Li G."/>
            <person name="Mu C."/>
            <person name="Tian Q."/>
            <person name="Mei H."/>
            <person name="Zhang T."/>
            <person name="Gao T."/>
            <person name="Zhang H."/>
        </authorList>
    </citation>
    <scope>NUCLEOTIDE SEQUENCE</scope>
    <source>
        <strain evidence="13">G01</strain>
    </source>
</reference>
<keyword evidence="3 11" id="KW-0349">Heme</keyword>
<dbReference type="Gene3D" id="1.10.630.10">
    <property type="entry name" value="Cytochrome P450"/>
    <property type="match status" value="1"/>
</dbReference>
<name>A0AAW2P089_9LAMI</name>
<evidence type="ECO:0000256" key="6">
    <source>
        <dbReference type="ARBA" id="ARBA00022989"/>
    </source>
</evidence>
<dbReference type="InterPro" id="IPR001128">
    <property type="entry name" value="Cyt_P450"/>
</dbReference>
<feature type="binding site" description="axial binding residue" evidence="11">
    <location>
        <position position="473"/>
    </location>
    <ligand>
        <name>heme</name>
        <dbReference type="ChEBI" id="CHEBI:30413"/>
    </ligand>
    <ligandPart>
        <name>Fe</name>
        <dbReference type="ChEBI" id="CHEBI:18248"/>
    </ligandPart>
</feature>